<evidence type="ECO:0008006" key="4">
    <source>
        <dbReference type="Google" id="ProtNLM"/>
    </source>
</evidence>
<feature type="transmembrane region" description="Helical" evidence="1">
    <location>
        <begin position="196"/>
        <end position="214"/>
    </location>
</feature>
<keyword evidence="1" id="KW-1133">Transmembrane helix</keyword>
<feature type="transmembrane region" description="Helical" evidence="1">
    <location>
        <begin position="169"/>
        <end position="190"/>
    </location>
</feature>
<feature type="transmembrane region" description="Helical" evidence="1">
    <location>
        <begin position="6"/>
        <end position="22"/>
    </location>
</feature>
<dbReference type="EMBL" id="BAAAHH010000006">
    <property type="protein sequence ID" value="GAA0946868.1"/>
    <property type="molecule type" value="Genomic_DNA"/>
</dbReference>
<dbReference type="RefSeq" id="WP_344239484.1">
    <property type="nucleotide sequence ID" value="NZ_BAAAHH010000006.1"/>
</dbReference>
<proteinExistence type="predicted"/>
<keyword evidence="1" id="KW-0472">Membrane</keyword>
<dbReference type="Proteomes" id="UP001500665">
    <property type="component" value="Unassembled WGS sequence"/>
</dbReference>
<feature type="transmembrane region" description="Helical" evidence="1">
    <location>
        <begin position="98"/>
        <end position="116"/>
    </location>
</feature>
<name>A0ABN1QT45_9ACTN</name>
<keyword evidence="1" id="KW-0812">Transmembrane</keyword>
<feature type="transmembrane region" description="Helical" evidence="1">
    <location>
        <begin position="68"/>
        <end position="91"/>
    </location>
</feature>
<evidence type="ECO:0000256" key="1">
    <source>
        <dbReference type="SAM" id="Phobius"/>
    </source>
</evidence>
<sequence length="224" mass="22331">MVSWVMAVLGGCMLVLAGVALGRGRAAGAVAPLVAVICLGLAYDNLAVAAGRVLGFGGTLEAVSAPRFWIHALLTPLLIVAGGSMAARLGVRWAASRVAVVGGGVLVAVLVAIGVFEDVVELELAPAKYADLVRYTNEGAAGPPIPAIVTILVLLALGVAIWRTAGSPWLCLGAVAMFAAAALGGSRPWLGNLGELALQAAVVATLVAAARAVSPPARVSGGRT</sequence>
<accession>A0ABN1QT45</accession>
<feature type="transmembrane region" description="Helical" evidence="1">
    <location>
        <begin position="144"/>
        <end position="162"/>
    </location>
</feature>
<gene>
    <name evidence="2" type="ORF">GCM10009550_21860</name>
</gene>
<reference evidence="2 3" key="1">
    <citation type="journal article" date="2019" name="Int. J. Syst. Evol. Microbiol.">
        <title>The Global Catalogue of Microorganisms (GCM) 10K type strain sequencing project: providing services to taxonomists for standard genome sequencing and annotation.</title>
        <authorList>
            <consortium name="The Broad Institute Genomics Platform"/>
            <consortium name="The Broad Institute Genome Sequencing Center for Infectious Disease"/>
            <person name="Wu L."/>
            <person name="Ma J."/>
        </authorList>
    </citation>
    <scope>NUCLEOTIDE SEQUENCE [LARGE SCALE GENOMIC DNA]</scope>
    <source>
        <strain evidence="2 3">JCM 10696</strain>
    </source>
</reference>
<organism evidence="2 3">
    <name type="scientific">Actinocorallia libanotica</name>
    <dbReference type="NCBI Taxonomy" id="46162"/>
    <lineage>
        <taxon>Bacteria</taxon>
        <taxon>Bacillati</taxon>
        <taxon>Actinomycetota</taxon>
        <taxon>Actinomycetes</taxon>
        <taxon>Streptosporangiales</taxon>
        <taxon>Thermomonosporaceae</taxon>
        <taxon>Actinocorallia</taxon>
    </lineage>
</organism>
<comment type="caution">
    <text evidence="2">The sequence shown here is derived from an EMBL/GenBank/DDBJ whole genome shotgun (WGS) entry which is preliminary data.</text>
</comment>
<evidence type="ECO:0000313" key="2">
    <source>
        <dbReference type="EMBL" id="GAA0946868.1"/>
    </source>
</evidence>
<evidence type="ECO:0000313" key="3">
    <source>
        <dbReference type="Proteomes" id="UP001500665"/>
    </source>
</evidence>
<feature type="transmembrane region" description="Helical" evidence="1">
    <location>
        <begin position="29"/>
        <end position="48"/>
    </location>
</feature>
<protein>
    <recommendedName>
        <fullName evidence="4">PAP2 superfamily protein</fullName>
    </recommendedName>
</protein>
<keyword evidence="3" id="KW-1185">Reference proteome</keyword>